<keyword evidence="1" id="KW-0732">Signal</keyword>
<dbReference type="Pfam" id="PF00497">
    <property type="entry name" value="SBP_bac_3"/>
    <property type="match status" value="1"/>
</dbReference>
<dbReference type="PANTHER" id="PTHR35936:SF19">
    <property type="entry name" value="AMINO-ACID-BINDING PROTEIN YXEM-RELATED"/>
    <property type="match status" value="1"/>
</dbReference>
<sequence length="188" mass="20573">MARDFARTIGVRPAFVMTTWASLSDDFSASRFDIAVGGVSVDPARARLGVFSQSYARDGKRPVVRCADARRFTGIDAMDRPDVRVIVNPGGTHERFARERLARAAITVFPDNTRIFDQIIAGKADVMVTDGVEVDLQSRPHPGVLCPAEVGSPFTHFDKAWLLPRDARFAAVANRFIAAEIRNGGWAA</sequence>
<dbReference type="SUPFAM" id="SSF53850">
    <property type="entry name" value="Periplasmic binding protein-like II"/>
    <property type="match status" value="1"/>
</dbReference>
<protein>
    <submittedName>
        <fullName evidence="3">Cyclohexadienyl dehydratase</fullName>
    </submittedName>
</protein>
<gene>
    <name evidence="3" type="ORF">EV666_110109</name>
</gene>
<evidence type="ECO:0000256" key="1">
    <source>
        <dbReference type="ARBA" id="ARBA00022729"/>
    </source>
</evidence>
<evidence type="ECO:0000313" key="4">
    <source>
        <dbReference type="Proteomes" id="UP000294881"/>
    </source>
</evidence>
<reference evidence="3 4" key="1">
    <citation type="submission" date="2019-03" db="EMBL/GenBank/DDBJ databases">
        <title>Genomic Encyclopedia of Type Strains, Phase IV (KMG-IV): sequencing the most valuable type-strain genomes for metagenomic binning, comparative biology and taxonomic classification.</title>
        <authorList>
            <person name="Goeker M."/>
        </authorList>
    </citation>
    <scope>NUCLEOTIDE SEQUENCE [LARGE SCALE GENOMIC DNA]</scope>
    <source>
        <strain evidence="3 4">DSM 22958</strain>
    </source>
</reference>
<accession>A0A4R2GQV5</accession>
<dbReference type="AlphaFoldDB" id="A0A4R2GQV5"/>
<comment type="caution">
    <text evidence="3">The sequence shown here is derived from an EMBL/GenBank/DDBJ whole genome shotgun (WGS) entry which is preliminary data.</text>
</comment>
<name>A0A4R2GQV5_9HYPH</name>
<dbReference type="InterPro" id="IPR001638">
    <property type="entry name" value="Solute-binding_3/MltF_N"/>
</dbReference>
<evidence type="ECO:0000259" key="2">
    <source>
        <dbReference type="SMART" id="SM00062"/>
    </source>
</evidence>
<dbReference type="Proteomes" id="UP000294881">
    <property type="component" value="Unassembled WGS sequence"/>
</dbReference>
<dbReference type="Gene3D" id="3.40.190.10">
    <property type="entry name" value="Periplasmic binding protein-like II"/>
    <property type="match status" value="2"/>
</dbReference>
<proteinExistence type="predicted"/>
<dbReference type="SMART" id="SM00062">
    <property type="entry name" value="PBPb"/>
    <property type="match status" value="1"/>
</dbReference>
<evidence type="ECO:0000313" key="3">
    <source>
        <dbReference type="EMBL" id="TCO12070.1"/>
    </source>
</evidence>
<dbReference type="EMBL" id="SLWL01000010">
    <property type="protein sequence ID" value="TCO12070.1"/>
    <property type="molecule type" value="Genomic_DNA"/>
</dbReference>
<keyword evidence="4" id="KW-1185">Reference proteome</keyword>
<feature type="domain" description="Solute-binding protein family 3/N-terminal" evidence="2">
    <location>
        <begin position="1"/>
        <end position="187"/>
    </location>
</feature>
<dbReference type="PANTHER" id="PTHR35936">
    <property type="entry name" value="MEMBRANE-BOUND LYTIC MUREIN TRANSGLYCOSYLASE F"/>
    <property type="match status" value="1"/>
</dbReference>
<organism evidence="3 4">
    <name type="scientific">Camelimonas lactis</name>
    <dbReference type="NCBI Taxonomy" id="659006"/>
    <lineage>
        <taxon>Bacteria</taxon>
        <taxon>Pseudomonadati</taxon>
        <taxon>Pseudomonadota</taxon>
        <taxon>Alphaproteobacteria</taxon>
        <taxon>Hyphomicrobiales</taxon>
        <taxon>Chelatococcaceae</taxon>
        <taxon>Camelimonas</taxon>
    </lineage>
</organism>